<feature type="transmembrane region" description="Helical" evidence="9">
    <location>
        <begin position="37"/>
        <end position="58"/>
    </location>
</feature>
<dbReference type="RefSeq" id="WP_066238129.1">
    <property type="nucleotide sequence ID" value="NZ_LSGP01000009.1"/>
</dbReference>
<dbReference type="PANTHER" id="PTHR33910">
    <property type="entry name" value="PROTEIN TRANSLOCASE SUBUNIT SECE"/>
    <property type="match status" value="1"/>
</dbReference>
<keyword evidence="3 9" id="KW-1003">Cell membrane</keyword>
<name>A0A154BW21_ANASB</name>
<dbReference type="InterPro" id="IPR038379">
    <property type="entry name" value="SecE_sf"/>
</dbReference>
<comment type="subunit">
    <text evidence="9">Component of the Sec protein translocase complex. Heterotrimer consisting of SecY, SecE and SecG subunits. The heterotrimers can form oligomers, although 1 heterotrimer is thought to be able to translocate proteins. Interacts with the ribosome. Interacts with SecDF, and other proteins may be involved. Interacts with SecA.</text>
</comment>
<accession>A0A154BW21</accession>
<evidence type="ECO:0000256" key="8">
    <source>
        <dbReference type="ARBA" id="ARBA00023136"/>
    </source>
</evidence>
<dbReference type="Proteomes" id="UP000076268">
    <property type="component" value="Unassembled WGS sequence"/>
</dbReference>
<dbReference type="STRING" id="1794912.AXX12_18080"/>
<dbReference type="PANTHER" id="PTHR33910:SF1">
    <property type="entry name" value="PROTEIN TRANSLOCASE SUBUNIT SECE"/>
    <property type="match status" value="1"/>
</dbReference>
<protein>
    <recommendedName>
        <fullName evidence="9">Protein translocase subunit SecE</fullName>
    </recommendedName>
</protein>
<comment type="subcellular location">
    <subcellularLocation>
        <location evidence="9">Cell membrane</location>
        <topology evidence="9">Single-pass membrane protein</topology>
    </subcellularLocation>
    <subcellularLocation>
        <location evidence="1">Membrane</location>
    </subcellularLocation>
</comment>
<dbReference type="Gene3D" id="1.20.5.1030">
    <property type="entry name" value="Preprotein translocase secy subunit"/>
    <property type="match status" value="1"/>
</dbReference>
<comment type="similarity">
    <text evidence="9">Belongs to the SecE/SEC61-gamma family.</text>
</comment>
<comment type="caution">
    <text evidence="10">The sequence shown here is derived from an EMBL/GenBank/DDBJ whole genome shotgun (WGS) entry which is preliminary data.</text>
</comment>
<gene>
    <name evidence="9" type="primary">secE</name>
    <name evidence="10" type="ORF">AXX12_18080</name>
</gene>
<evidence type="ECO:0000256" key="9">
    <source>
        <dbReference type="HAMAP-Rule" id="MF_00422"/>
    </source>
</evidence>
<keyword evidence="2 9" id="KW-0813">Transport</keyword>
<keyword evidence="11" id="KW-1185">Reference proteome</keyword>
<evidence type="ECO:0000256" key="3">
    <source>
        <dbReference type="ARBA" id="ARBA00022475"/>
    </source>
</evidence>
<dbReference type="GO" id="GO:0065002">
    <property type="term" value="P:intracellular protein transmembrane transport"/>
    <property type="evidence" value="ECO:0007669"/>
    <property type="project" value="UniProtKB-UniRule"/>
</dbReference>
<dbReference type="GO" id="GO:0008320">
    <property type="term" value="F:protein transmembrane transporter activity"/>
    <property type="evidence" value="ECO:0007669"/>
    <property type="project" value="UniProtKB-UniRule"/>
</dbReference>
<dbReference type="HAMAP" id="MF_00422">
    <property type="entry name" value="SecE"/>
    <property type="match status" value="1"/>
</dbReference>
<keyword evidence="5 9" id="KW-0653">Protein transport</keyword>
<dbReference type="GO" id="GO:0043952">
    <property type="term" value="P:protein transport by the Sec complex"/>
    <property type="evidence" value="ECO:0007669"/>
    <property type="project" value="UniProtKB-UniRule"/>
</dbReference>
<keyword evidence="8 9" id="KW-0472">Membrane</keyword>
<dbReference type="Pfam" id="PF00584">
    <property type="entry name" value="SecE"/>
    <property type="match status" value="1"/>
</dbReference>
<keyword evidence="7 9" id="KW-0811">Translocation</keyword>
<dbReference type="InterPro" id="IPR001901">
    <property type="entry name" value="Translocase_SecE/Sec61-g"/>
</dbReference>
<proteinExistence type="inferred from homology"/>
<evidence type="ECO:0000256" key="6">
    <source>
        <dbReference type="ARBA" id="ARBA00022989"/>
    </source>
</evidence>
<evidence type="ECO:0000256" key="5">
    <source>
        <dbReference type="ARBA" id="ARBA00022927"/>
    </source>
</evidence>
<evidence type="ECO:0000256" key="2">
    <source>
        <dbReference type="ARBA" id="ARBA00022448"/>
    </source>
</evidence>
<evidence type="ECO:0000256" key="7">
    <source>
        <dbReference type="ARBA" id="ARBA00023010"/>
    </source>
</evidence>
<sequence length="71" mass="7948">MAAQETAVQTNTSRIKKFVREVRAELKKVSWPTRRELVAYTGVVFVSVVVVAALIWIIDTSFTGLLKAIIK</sequence>
<comment type="function">
    <text evidence="9">Essential subunit of the Sec protein translocation channel SecYEG. Clamps together the 2 halves of SecY. May contact the channel plug during translocation.</text>
</comment>
<dbReference type="InterPro" id="IPR005807">
    <property type="entry name" value="SecE_bac"/>
</dbReference>
<dbReference type="GO" id="GO:0005886">
    <property type="term" value="C:plasma membrane"/>
    <property type="evidence" value="ECO:0007669"/>
    <property type="project" value="UniProtKB-SubCell"/>
</dbReference>
<evidence type="ECO:0000256" key="1">
    <source>
        <dbReference type="ARBA" id="ARBA00004370"/>
    </source>
</evidence>
<keyword evidence="6 9" id="KW-1133">Transmembrane helix</keyword>
<dbReference type="NCBIfam" id="TIGR00964">
    <property type="entry name" value="secE_bact"/>
    <property type="match status" value="1"/>
</dbReference>
<dbReference type="AlphaFoldDB" id="A0A154BW21"/>
<reference evidence="10 11" key="1">
    <citation type="submission" date="2016-02" db="EMBL/GenBank/DDBJ databases">
        <title>Anaerosporomusa subterraneum gen. nov., sp. nov., a spore-forming obligate anaerobe isolated from saprolite.</title>
        <authorList>
            <person name="Choi J.K."/>
            <person name="Shah M."/>
            <person name="Yee N."/>
        </authorList>
    </citation>
    <scope>NUCLEOTIDE SEQUENCE [LARGE SCALE GENOMIC DNA]</scope>
    <source>
        <strain evidence="10 11">RU4</strain>
    </source>
</reference>
<organism evidence="10 11">
    <name type="scientific">Anaerosporomusa subterranea</name>
    <dbReference type="NCBI Taxonomy" id="1794912"/>
    <lineage>
        <taxon>Bacteria</taxon>
        <taxon>Bacillati</taxon>
        <taxon>Bacillota</taxon>
        <taxon>Negativicutes</taxon>
        <taxon>Acetonemataceae</taxon>
        <taxon>Anaerosporomusa</taxon>
    </lineage>
</organism>
<evidence type="ECO:0000313" key="10">
    <source>
        <dbReference type="EMBL" id="KYZ77698.1"/>
    </source>
</evidence>
<dbReference type="GO" id="GO:0006605">
    <property type="term" value="P:protein targeting"/>
    <property type="evidence" value="ECO:0007669"/>
    <property type="project" value="UniProtKB-UniRule"/>
</dbReference>
<keyword evidence="4 9" id="KW-0812">Transmembrane</keyword>
<evidence type="ECO:0000313" key="11">
    <source>
        <dbReference type="Proteomes" id="UP000076268"/>
    </source>
</evidence>
<dbReference type="EMBL" id="LSGP01000009">
    <property type="protein sequence ID" value="KYZ77698.1"/>
    <property type="molecule type" value="Genomic_DNA"/>
</dbReference>
<dbReference type="GO" id="GO:0009306">
    <property type="term" value="P:protein secretion"/>
    <property type="evidence" value="ECO:0007669"/>
    <property type="project" value="UniProtKB-UniRule"/>
</dbReference>
<evidence type="ECO:0000256" key="4">
    <source>
        <dbReference type="ARBA" id="ARBA00022692"/>
    </source>
</evidence>